<accession>A0A937HFH9</accession>
<dbReference type="AlphaFoldDB" id="A0A937HFH9"/>
<dbReference type="Proteomes" id="UP000785783">
    <property type="component" value="Unassembled WGS sequence"/>
</dbReference>
<sequence>MAVGSLFALIATSSSGLWVLAAANAFWVASSLRGFWLLSEQPLSAMTETLQVATPEAIQNALDNVSEAMVETGQAVLDTVNLDTRPPDAI</sequence>
<gene>
    <name evidence="1" type="ORF">ISQ19_03980</name>
</gene>
<organism evidence="1 2">
    <name type="scientific">PS1 clade bacterium</name>
    <dbReference type="NCBI Taxonomy" id="2175152"/>
    <lineage>
        <taxon>Bacteria</taxon>
        <taxon>Pseudomonadati</taxon>
        <taxon>Pseudomonadota</taxon>
        <taxon>Alphaproteobacteria</taxon>
        <taxon>PS1 clade</taxon>
    </lineage>
</organism>
<evidence type="ECO:0000313" key="2">
    <source>
        <dbReference type="Proteomes" id="UP000785783"/>
    </source>
</evidence>
<proteinExistence type="predicted"/>
<evidence type="ECO:0000313" key="1">
    <source>
        <dbReference type="EMBL" id="MBL6761836.1"/>
    </source>
</evidence>
<comment type="caution">
    <text evidence="1">The sequence shown here is derived from an EMBL/GenBank/DDBJ whole genome shotgun (WGS) entry which is preliminary data.</text>
</comment>
<protein>
    <submittedName>
        <fullName evidence="1">Uncharacterized protein</fullName>
    </submittedName>
</protein>
<name>A0A937HFH9_9PROT</name>
<reference evidence="1" key="1">
    <citation type="submission" date="2020-10" db="EMBL/GenBank/DDBJ databases">
        <title>Microbiome of the Black Sea water column analyzed by genome centric metagenomics.</title>
        <authorList>
            <person name="Cabello-Yeves P.J."/>
            <person name="Callieri C."/>
            <person name="Picazo A."/>
            <person name="Mehrshad M."/>
            <person name="Haro-Moreno J.M."/>
            <person name="Roda-Garcia J."/>
            <person name="Dzembekova N."/>
            <person name="Slabakova V."/>
            <person name="Slabakova N."/>
            <person name="Moncheva S."/>
            <person name="Rodriguez-Valera F."/>
        </authorList>
    </citation>
    <scope>NUCLEOTIDE SEQUENCE</scope>
    <source>
        <strain evidence="1">BS307-5m-G5</strain>
    </source>
</reference>
<dbReference type="EMBL" id="JADHOK010000041">
    <property type="protein sequence ID" value="MBL6761836.1"/>
    <property type="molecule type" value="Genomic_DNA"/>
</dbReference>